<organism evidence="1">
    <name type="scientific">Tanacetum cinerariifolium</name>
    <name type="common">Dalmatian daisy</name>
    <name type="synonym">Chrysanthemum cinerariifolium</name>
    <dbReference type="NCBI Taxonomy" id="118510"/>
    <lineage>
        <taxon>Eukaryota</taxon>
        <taxon>Viridiplantae</taxon>
        <taxon>Streptophyta</taxon>
        <taxon>Embryophyta</taxon>
        <taxon>Tracheophyta</taxon>
        <taxon>Spermatophyta</taxon>
        <taxon>Magnoliopsida</taxon>
        <taxon>eudicotyledons</taxon>
        <taxon>Gunneridae</taxon>
        <taxon>Pentapetalae</taxon>
        <taxon>asterids</taxon>
        <taxon>campanulids</taxon>
        <taxon>Asterales</taxon>
        <taxon>Asteraceae</taxon>
        <taxon>Asteroideae</taxon>
        <taxon>Anthemideae</taxon>
        <taxon>Anthemidinae</taxon>
        <taxon>Tanacetum</taxon>
    </lineage>
</organism>
<reference evidence="1" key="1">
    <citation type="journal article" date="2019" name="Sci. Rep.">
        <title>Draft genome of Tanacetum cinerariifolium, the natural source of mosquito coil.</title>
        <authorList>
            <person name="Yamashiro T."/>
            <person name="Shiraishi A."/>
            <person name="Satake H."/>
            <person name="Nakayama K."/>
        </authorList>
    </citation>
    <scope>NUCLEOTIDE SEQUENCE</scope>
</reference>
<protein>
    <submittedName>
        <fullName evidence="1">Uncharacterized protein</fullName>
    </submittedName>
</protein>
<proteinExistence type="predicted"/>
<dbReference type="EMBL" id="BKCJ010000034">
    <property type="protein sequence ID" value="GEU28974.1"/>
    <property type="molecule type" value="Genomic_DNA"/>
</dbReference>
<dbReference type="AlphaFoldDB" id="A0A699GGR2"/>
<evidence type="ECO:0000313" key="1">
    <source>
        <dbReference type="EMBL" id="GEU28974.1"/>
    </source>
</evidence>
<comment type="caution">
    <text evidence="1">The sequence shown here is derived from an EMBL/GenBank/DDBJ whole genome shotgun (WGS) entry which is preliminary data.</text>
</comment>
<gene>
    <name evidence="1" type="ORF">Tci_000952</name>
</gene>
<accession>A0A699GGR2</accession>
<sequence>MLNKDNYVLWSSRLLRYAKSKLNGKLLMNFVLHGPYVRQMIVEPGDPNHTPPVAEYTHDQTDDKLTEKEAKQMEAGDQAIQTILMGLPEDIYATVDSCIQNVGNKNGLIVVTRIENWNANLIGDGNVVAARAVGKGNGKNGDEVSLSGGDIYDDPSLMRFYQNDDVPSWGNSKQKEGEDGPEWAIRRKFEDELANFMLQKKFYTKGIGEMIDQHREEMHEQFS</sequence>
<name>A0A699GGR2_TANCI</name>